<feature type="domain" description="Lumazine-binding" evidence="11">
    <location>
        <begin position="1"/>
        <end position="98"/>
    </location>
</feature>
<proteinExistence type="predicted"/>
<dbReference type="PIRSF" id="PIRSF000498">
    <property type="entry name" value="Riboflavin_syn_A"/>
    <property type="match status" value="1"/>
</dbReference>
<dbReference type="InterPro" id="IPR023366">
    <property type="entry name" value="ATP_synth_asu-like_sf"/>
</dbReference>
<organism evidence="12 13">
    <name type="scientific">Cyanobium usitatum str. Tous</name>
    <dbReference type="NCBI Taxonomy" id="2116684"/>
    <lineage>
        <taxon>Bacteria</taxon>
        <taxon>Bacillati</taxon>
        <taxon>Cyanobacteriota</taxon>
        <taxon>Cyanophyceae</taxon>
        <taxon>Synechococcales</taxon>
        <taxon>Prochlorococcaceae</taxon>
        <taxon>Cyanobium</taxon>
    </lineage>
</organism>
<keyword evidence="6" id="KW-0686">Riboflavin biosynthesis</keyword>
<dbReference type="EC" id="2.5.1.9" evidence="4 9"/>
<dbReference type="CDD" id="cd00402">
    <property type="entry name" value="Riboflavin_synthase_like"/>
    <property type="match status" value="1"/>
</dbReference>
<gene>
    <name evidence="12" type="ORF">C7K55_00410</name>
</gene>
<evidence type="ECO:0000259" key="11">
    <source>
        <dbReference type="PROSITE" id="PS51177"/>
    </source>
</evidence>
<dbReference type="Pfam" id="PF00677">
    <property type="entry name" value="Lum_binding"/>
    <property type="match status" value="2"/>
</dbReference>
<dbReference type="GO" id="GO:0009231">
    <property type="term" value="P:riboflavin biosynthetic process"/>
    <property type="evidence" value="ECO:0007669"/>
    <property type="project" value="UniProtKB-KW"/>
</dbReference>
<dbReference type="PROSITE" id="PS51177">
    <property type="entry name" value="LUMAZINE_BIND"/>
    <property type="match status" value="2"/>
</dbReference>
<evidence type="ECO:0000256" key="4">
    <source>
        <dbReference type="ARBA" id="ARBA00012827"/>
    </source>
</evidence>
<evidence type="ECO:0000313" key="12">
    <source>
        <dbReference type="EMBL" id="PSJ07255.1"/>
    </source>
</evidence>
<reference evidence="12 13" key="1">
    <citation type="journal article" date="2018" name="Environ. Microbiol.">
        <title>Ecological and genomic features of two widespread freshwater picocyanobacteria.</title>
        <authorList>
            <person name="Cabello-Yeves P.J."/>
            <person name="Picazo A."/>
            <person name="Camacho A."/>
            <person name="Callieri C."/>
            <person name="Rosselli R."/>
            <person name="Roda-Garcia J.J."/>
            <person name="Coutinho F.H."/>
            <person name="Rodriguez-Valera F."/>
        </authorList>
    </citation>
    <scope>NUCLEOTIDE SEQUENCE [LARGE SCALE GENOMIC DNA]</scope>
    <source>
        <strain evidence="12 13">Tous</strain>
    </source>
</reference>
<dbReference type="NCBIfam" id="TIGR00187">
    <property type="entry name" value="ribE"/>
    <property type="match status" value="1"/>
</dbReference>
<dbReference type="SUPFAM" id="SSF63380">
    <property type="entry name" value="Riboflavin synthase domain-like"/>
    <property type="match status" value="2"/>
</dbReference>
<evidence type="ECO:0000313" key="13">
    <source>
        <dbReference type="Proteomes" id="UP000243002"/>
    </source>
</evidence>
<name>A0A2P7N1A2_9CYAN</name>
<evidence type="ECO:0000256" key="7">
    <source>
        <dbReference type="ARBA" id="ARBA00022679"/>
    </source>
</evidence>
<comment type="pathway">
    <text evidence="3">Cofactor biosynthesis; riboflavin biosynthesis; riboflavin from 2-hydroxy-3-oxobutyl phosphate and 5-amino-6-(D-ribitylamino)uracil: step 2/2.</text>
</comment>
<dbReference type="PANTHER" id="PTHR21098:SF12">
    <property type="entry name" value="RIBOFLAVIN SYNTHASE"/>
    <property type="match status" value="1"/>
</dbReference>
<evidence type="ECO:0000256" key="5">
    <source>
        <dbReference type="ARBA" id="ARBA00013950"/>
    </source>
</evidence>
<keyword evidence="13" id="KW-1185">Reference proteome</keyword>
<accession>A0A2P7N1A2</accession>
<feature type="repeat" description="Lumazine-binding" evidence="10">
    <location>
        <begin position="1"/>
        <end position="98"/>
    </location>
</feature>
<evidence type="ECO:0000256" key="10">
    <source>
        <dbReference type="PROSITE-ProRule" id="PRU00524"/>
    </source>
</evidence>
<dbReference type="OrthoDB" id="9788537at2"/>
<comment type="function">
    <text evidence="2">Catalyzes the dismutation of two molecules of 6,7-dimethyl-8-ribityllumazine, resulting in the formation of riboflavin and 5-amino-6-(D-ribitylamino)uracil.</text>
</comment>
<evidence type="ECO:0000256" key="6">
    <source>
        <dbReference type="ARBA" id="ARBA00022619"/>
    </source>
</evidence>
<evidence type="ECO:0000256" key="2">
    <source>
        <dbReference type="ARBA" id="ARBA00002803"/>
    </source>
</evidence>
<feature type="domain" description="Lumazine-binding" evidence="11">
    <location>
        <begin position="99"/>
        <end position="198"/>
    </location>
</feature>
<dbReference type="AlphaFoldDB" id="A0A2P7N1A2"/>
<sequence>MFTGLVQATGVIRRSPHGVQLQWAAAPGATWTPASLALGDSVAVDGVCLTVAGRLADGFRADVSEETLGRTTLAAKADRGARVNLEPALRLADRLGGHLVSGHVDGLGVVRAIARQAASWRLELAWHNPAYGRYVCEKASVAVDGISLTVAGCDPDGAGFWIAVIPHTWASTTLAQLAVGDGVNLEADLLAKYTERLLAATGPSGAAEPINAPWLADHGWI</sequence>
<dbReference type="InterPro" id="IPR026017">
    <property type="entry name" value="Lumazine-bd_dom"/>
</dbReference>
<evidence type="ECO:0000256" key="1">
    <source>
        <dbReference type="ARBA" id="ARBA00000968"/>
    </source>
</evidence>
<dbReference type="EMBL" id="PXXO01000001">
    <property type="protein sequence ID" value="PSJ07255.1"/>
    <property type="molecule type" value="Genomic_DNA"/>
</dbReference>
<comment type="catalytic activity">
    <reaction evidence="1">
        <text>2 6,7-dimethyl-8-(1-D-ribityl)lumazine + H(+) = 5-amino-6-(D-ribitylamino)uracil + riboflavin</text>
        <dbReference type="Rhea" id="RHEA:20772"/>
        <dbReference type="ChEBI" id="CHEBI:15378"/>
        <dbReference type="ChEBI" id="CHEBI:15934"/>
        <dbReference type="ChEBI" id="CHEBI:57986"/>
        <dbReference type="ChEBI" id="CHEBI:58201"/>
        <dbReference type="EC" id="2.5.1.9"/>
    </reaction>
</comment>
<dbReference type="Proteomes" id="UP000243002">
    <property type="component" value="Unassembled WGS sequence"/>
</dbReference>
<dbReference type="InterPro" id="IPR017938">
    <property type="entry name" value="Riboflavin_synthase-like_b-brl"/>
</dbReference>
<protein>
    <recommendedName>
        <fullName evidence="5 9">Riboflavin synthase</fullName>
        <ecNumber evidence="4 9">2.5.1.9</ecNumber>
    </recommendedName>
</protein>
<feature type="repeat" description="Lumazine-binding" evidence="10">
    <location>
        <begin position="99"/>
        <end position="198"/>
    </location>
</feature>
<evidence type="ECO:0000256" key="9">
    <source>
        <dbReference type="NCBIfam" id="TIGR00187"/>
    </source>
</evidence>
<comment type="caution">
    <text evidence="12">The sequence shown here is derived from an EMBL/GenBank/DDBJ whole genome shotgun (WGS) entry which is preliminary data.</text>
</comment>
<dbReference type="InterPro" id="IPR001783">
    <property type="entry name" value="Lumazine-bd"/>
</dbReference>
<evidence type="ECO:0000256" key="8">
    <source>
        <dbReference type="ARBA" id="ARBA00022737"/>
    </source>
</evidence>
<evidence type="ECO:0000256" key="3">
    <source>
        <dbReference type="ARBA" id="ARBA00004887"/>
    </source>
</evidence>
<keyword evidence="7" id="KW-0808">Transferase</keyword>
<dbReference type="GO" id="GO:0004746">
    <property type="term" value="F:riboflavin synthase activity"/>
    <property type="evidence" value="ECO:0007669"/>
    <property type="project" value="UniProtKB-UniRule"/>
</dbReference>
<keyword evidence="8" id="KW-0677">Repeat</keyword>
<dbReference type="Gene3D" id="2.40.30.20">
    <property type="match status" value="2"/>
</dbReference>
<dbReference type="NCBIfam" id="NF006767">
    <property type="entry name" value="PRK09289.1"/>
    <property type="match status" value="1"/>
</dbReference>
<dbReference type="PANTHER" id="PTHR21098">
    <property type="entry name" value="RIBOFLAVIN SYNTHASE ALPHA CHAIN"/>
    <property type="match status" value="1"/>
</dbReference>
<dbReference type="RefSeq" id="WP_106501440.1">
    <property type="nucleotide sequence ID" value="NZ_PXXO01000001.1"/>
</dbReference>